<dbReference type="InterPro" id="IPR029044">
    <property type="entry name" value="Nucleotide-diphossugar_trans"/>
</dbReference>
<feature type="site" description="Positions MEP for the nucleophilic attack" evidence="7">
    <location>
        <position position="158"/>
    </location>
</feature>
<keyword evidence="5 7" id="KW-0548">Nucleotidyltransferase</keyword>
<evidence type="ECO:0000256" key="4">
    <source>
        <dbReference type="ARBA" id="ARBA00022679"/>
    </source>
</evidence>
<dbReference type="InterPro" id="IPR034683">
    <property type="entry name" value="IspD/TarI"/>
</dbReference>
<comment type="function">
    <text evidence="7">Catalyzes the formation of 4-diphosphocytidyl-2-C-methyl-D-erythritol from CTP and 2-C-methyl-D-erythritol 4-phosphate (MEP).</text>
</comment>
<dbReference type="GO" id="GO:0050518">
    <property type="term" value="F:2-C-methyl-D-erythritol 4-phosphate cytidylyltransferase activity"/>
    <property type="evidence" value="ECO:0007669"/>
    <property type="project" value="UniProtKB-UniRule"/>
</dbReference>
<keyword evidence="9" id="KW-1185">Reference proteome</keyword>
<dbReference type="InterPro" id="IPR001228">
    <property type="entry name" value="IspD"/>
</dbReference>
<evidence type="ECO:0000256" key="6">
    <source>
        <dbReference type="ARBA" id="ARBA00023229"/>
    </source>
</evidence>
<dbReference type="CDD" id="cd02516">
    <property type="entry name" value="CDP-ME_synthetase"/>
    <property type="match status" value="1"/>
</dbReference>
<evidence type="ECO:0000313" key="8">
    <source>
        <dbReference type="EMBL" id="MCO1334591.1"/>
    </source>
</evidence>
<dbReference type="EMBL" id="JALBWM010000032">
    <property type="protein sequence ID" value="MCO1334591.1"/>
    <property type="molecule type" value="Genomic_DNA"/>
</dbReference>
<evidence type="ECO:0000256" key="3">
    <source>
        <dbReference type="ARBA" id="ARBA00009789"/>
    </source>
</evidence>
<dbReference type="Proteomes" id="UP001139028">
    <property type="component" value="Unassembled WGS sequence"/>
</dbReference>
<dbReference type="GO" id="GO:0019288">
    <property type="term" value="P:isopentenyl diphosphate biosynthetic process, methylerythritol 4-phosphate pathway"/>
    <property type="evidence" value="ECO:0007669"/>
    <property type="project" value="UniProtKB-UniRule"/>
</dbReference>
<keyword evidence="4 7" id="KW-0808">Transferase</keyword>
<evidence type="ECO:0000256" key="7">
    <source>
        <dbReference type="HAMAP-Rule" id="MF_00108"/>
    </source>
</evidence>
<comment type="pathway">
    <text evidence="2 7">Isoprenoid biosynthesis; isopentenyl diphosphate biosynthesis via DXP pathway; isopentenyl diphosphate from 1-deoxy-D-xylulose 5-phosphate: step 2/6.</text>
</comment>
<organism evidence="8 9">
    <name type="scientific">Microbulbifer okhotskensis</name>
    <dbReference type="NCBI Taxonomy" id="2926617"/>
    <lineage>
        <taxon>Bacteria</taxon>
        <taxon>Pseudomonadati</taxon>
        <taxon>Pseudomonadota</taxon>
        <taxon>Gammaproteobacteria</taxon>
        <taxon>Cellvibrionales</taxon>
        <taxon>Microbulbiferaceae</taxon>
        <taxon>Microbulbifer</taxon>
    </lineage>
</organism>
<proteinExistence type="inferred from homology"/>
<sequence>MIKDYWVIVPAAGIGRRMGADRPKQYLPLLGRPLLSLTLRNILGWSGLAGVVVSLSEQDTYFSHLKEANHPLVHRVIGGAERADSVLSALDFLAQRVSGDTPVLVHDAARPCVSERDIYALLSDNVSSMALLARPACDTIKQSHRVGGETYVEKTVSRENIWLAQTPQRAPLNTLHSCLGKAMEQGVAVTDEASALELFGHSLQLVTGDSDNIKVTHPADIVIAETILRLRYSPTEDKR</sequence>
<gene>
    <name evidence="7 8" type="primary">ispD</name>
    <name evidence="8" type="ORF">MO867_09595</name>
</gene>
<feature type="site" description="Transition state stabilizer" evidence="7">
    <location>
        <position position="17"/>
    </location>
</feature>
<protein>
    <recommendedName>
        <fullName evidence="7">2-C-methyl-D-erythritol 4-phosphate cytidylyltransferase</fullName>
        <ecNumber evidence="7">2.7.7.60</ecNumber>
    </recommendedName>
    <alternativeName>
        <fullName evidence="7">4-diphosphocytidyl-2C-methyl-D-erythritol synthase</fullName>
    </alternativeName>
    <alternativeName>
        <fullName evidence="7">MEP cytidylyltransferase</fullName>
        <shortName evidence="7">MCT</shortName>
    </alternativeName>
</protein>
<dbReference type="PROSITE" id="PS01295">
    <property type="entry name" value="ISPD"/>
    <property type="match status" value="1"/>
</dbReference>
<dbReference type="RefSeq" id="WP_252466169.1">
    <property type="nucleotide sequence ID" value="NZ_JALBWM010000032.1"/>
</dbReference>
<evidence type="ECO:0000256" key="1">
    <source>
        <dbReference type="ARBA" id="ARBA00001282"/>
    </source>
</evidence>
<dbReference type="SUPFAM" id="SSF53448">
    <property type="entry name" value="Nucleotide-diphospho-sugar transferases"/>
    <property type="match status" value="1"/>
</dbReference>
<evidence type="ECO:0000313" key="9">
    <source>
        <dbReference type="Proteomes" id="UP001139028"/>
    </source>
</evidence>
<feature type="site" description="Transition state stabilizer" evidence="7">
    <location>
        <position position="24"/>
    </location>
</feature>
<dbReference type="EC" id="2.7.7.60" evidence="7"/>
<dbReference type="Gene3D" id="3.90.550.10">
    <property type="entry name" value="Spore Coat Polysaccharide Biosynthesis Protein SpsA, Chain A"/>
    <property type="match status" value="1"/>
</dbReference>
<dbReference type="PANTHER" id="PTHR32125:SF4">
    <property type="entry name" value="2-C-METHYL-D-ERYTHRITOL 4-PHOSPHATE CYTIDYLYLTRANSFERASE, CHLOROPLASTIC"/>
    <property type="match status" value="1"/>
</dbReference>
<evidence type="ECO:0000256" key="2">
    <source>
        <dbReference type="ARBA" id="ARBA00004787"/>
    </source>
</evidence>
<dbReference type="NCBIfam" id="TIGR00453">
    <property type="entry name" value="ispD"/>
    <property type="match status" value="1"/>
</dbReference>
<accession>A0A9X2J7L0</accession>
<feature type="site" description="Positions MEP for the nucleophilic attack" evidence="7">
    <location>
        <position position="214"/>
    </location>
</feature>
<dbReference type="PANTHER" id="PTHR32125">
    <property type="entry name" value="2-C-METHYL-D-ERYTHRITOL 4-PHOSPHATE CYTIDYLYLTRANSFERASE, CHLOROPLASTIC"/>
    <property type="match status" value="1"/>
</dbReference>
<dbReference type="AlphaFoldDB" id="A0A9X2J7L0"/>
<dbReference type="FunFam" id="3.90.550.10:FF:000003">
    <property type="entry name" value="2-C-methyl-D-erythritol 4-phosphate cytidylyltransferase"/>
    <property type="match status" value="1"/>
</dbReference>
<comment type="caution">
    <text evidence="8">The sequence shown here is derived from an EMBL/GenBank/DDBJ whole genome shotgun (WGS) entry which is preliminary data.</text>
</comment>
<reference evidence="8" key="1">
    <citation type="journal article" date="2022" name="Arch. Microbiol.">
        <title>Microbulbifer okhotskensis sp. nov., isolated from a deep bottom sediment of the Okhotsk Sea.</title>
        <authorList>
            <person name="Romanenko L."/>
            <person name="Kurilenko V."/>
            <person name="Otstavnykh N."/>
            <person name="Velansky P."/>
            <person name="Isaeva M."/>
            <person name="Mikhailov V."/>
        </authorList>
    </citation>
    <scope>NUCLEOTIDE SEQUENCE</scope>
    <source>
        <strain evidence="8">OS29</strain>
    </source>
</reference>
<name>A0A9X2J7L0_9GAMM</name>
<dbReference type="HAMAP" id="MF_00108">
    <property type="entry name" value="IspD"/>
    <property type="match status" value="1"/>
</dbReference>
<evidence type="ECO:0000256" key="5">
    <source>
        <dbReference type="ARBA" id="ARBA00022695"/>
    </source>
</evidence>
<comment type="catalytic activity">
    <reaction evidence="1 7">
        <text>2-C-methyl-D-erythritol 4-phosphate + CTP + H(+) = 4-CDP-2-C-methyl-D-erythritol + diphosphate</text>
        <dbReference type="Rhea" id="RHEA:13429"/>
        <dbReference type="ChEBI" id="CHEBI:15378"/>
        <dbReference type="ChEBI" id="CHEBI:33019"/>
        <dbReference type="ChEBI" id="CHEBI:37563"/>
        <dbReference type="ChEBI" id="CHEBI:57823"/>
        <dbReference type="ChEBI" id="CHEBI:58262"/>
        <dbReference type="EC" id="2.7.7.60"/>
    </reaction>
</comment>
<dbReference type="InterPro" id="IPR050088">
    <property type="entry name" value="IspD/TarI_cytidylyltransf_bact"/>
</dbReference>
<keyword evidence="6 7" id="KW-0414">Isoprene biosynthesis</keyword>
<comment type="similarity">
    <text evidence="3 7">Belongs to the IspD/TarI cytidylyltransferase family. IspD subfamily.</text>
</comment>
<dbReference type="InterPro" id="IPR018294">
    <property type="entry name" value="ISPD_synthase_CS"/>
</dbReference>
<dbReference type="Pfam" id="PF01128">
    <property type="entry name" value="IspD"/>
    <property type="match status" value="1"/>
</dbReference>